<evidence type="ECO:0000259" key="2">
    <source>
        <dbReference type="PROSITE" id="PS51140"/>
    </source>
</evidence>
<dbReference type="Proteomes" id="UP000310108">
    <property type="component" value="Unassembled WGS sequence"/>
</dbReference>
<feature type="region of interest" description="Disordered" evidence="1">
    <location>
        <begin position="437"/>
        <end position="456"/>
    </location>
</feature>
<feature type="compositionally biased region" description="Basic residues" evidence="1">
    <location>
        <begin position="682"/>
        <end position="706"/>
    </location>
</feature>
<keyword evidence="4" id="KW-1185">Reference proteome</keyword>
<dbReference type="InterPro" id="IPR003892">
    <property type="entry name" value="CUE"/>
</dbReference>
<feature type="domain" description="CUE" evidence="2">
    <location>
        <begin position="356"/>
        <end position="399"/>
    </location>
</feature>
<proteinExistence type="predicted"/>
<dbReference type="InterPro" id="IPR052586">
    <property type="entry name" value="ASCC2"/>
</dbReference>
<feature type="region of interest" description="Disordered" evidence="1">
    <location>
        <begin position="618"/>
        <end position="712"/>
    </location>
</feature>
<feature type="region of interest" description="Disordered" evidence="1">
    <location>
        <begin position="510"/>
        <end position="538"/>
    </location>
</feature>
<dbReference type="PANTHER" id="PTHR21494">
    <property type="entry name" value="ACTIVATING SIGNAL COINTEGRATOR 1 COMPLEX SUBUNIT 2 ASC-1 COMPLEX SUBUNIT P100"/>
    <property type="match status" value="1"/>
</dbReference>
<dbReference type="PANTHER" id="PTHR21494:SF0">
    <property type="entry name" value="ACTIVATING SIGNAL COINTEGRATOR 1 COMPLEX SUBUNIT 2"/>
    <property type="match status" value="1"/>
</dbReference>
<dbReference type="SUPFAM" id="SSF46934">
    <property type="entry name" value="UBA-like"/>
    <property type="match status" value="1"/>
</dbReference>
<evidence type="ECO:0000256" key="1">
    <source>
        <dbReference type="SAM" id="MobiDB-lite"/>
    </source>
</evidence>
<accession>A0A4U6X7K7</accession>
<evidence type="ECO:0000313" key="4">
    <source>
        <dbReference type="Proteomes" id="UP000310108"/>
    </source>
</evidence>
<dbReference type="EMBL" id="PJEX01000350">
    <property type="protein sequence ID" value="TKW50909.1"/>
    <property type="molecule type" value="Genomic_DNA"/>
</dbReference>
<dbReference type="PROSITE" id="PS51140">
    <property type="entry name" value="CUE"/>
    <property type="match status" value="1"/>
</dbReference>
<feature type="compositionally biased region" description="Gly residues" evidence="1">
    <location>
        <begin position="640"/>
        <end position="669"/>
    </location>
</feature>
<dbReference type="GO" id="GO:0043130">
    <property type="term" value="F:ubiquitin binding"/>
    <property type="evidence" value="ECO:0007669"/>
    <property type="project" value="InterPro"/>
</dbReference>
<protein>
    <submittedName>
        <fullName evidence="3">Activating signal cointegrator 1 complex subunit 2</fullName>
    </submittedName>
</protein>
<feature type="region of interest" description="Disordered" evidence="1">
    <location>
        <begin position="74"/>
        <end position="100"/>
    </location>
</feature>
<dbReference type="STRING" id="1306861.A0A4U6X7K7"/>
<feature type="compositionally biased region" description="Acidic residues" evidence="1">
    <location>
        <begin position="510"/>
        <end position="522"/>
    </location>
</feature>
<dbReference type="InterPro" id="IPR041800">
    <property type="entry name" value="ASCC2_CUE"/>
</dbReference>
<dbReference type="Pfam" id="PF02845">
    <property type="entry name" value="CUE"/>
    <property type="match status" value="1"/>
</dbReference>
<name>A0A4U6X7K7_9PEZI</name>
<dbReference type="AlphaFoldDB" id="A0A4U6X7K7"/>
<dbReference type="InterPro" id="IPR009060">
    <property type="entry name" value="UBA-like_sf"/>
</dbReference>
<dbReference type="Gene3D" id="1.10.8.10">
    <property type="entry name" value="DNA helicase RuvA subunit, C-terminal domain"/>
    <property type="match status" value="1"/>
</dbReference>
<comment type="caution">
    <text evidence="3">The sequence shown here is derived from an EMBL/GenBank/DDBJ whole genome shotgun (WGS) entry which is preliminary data.</text>
</comment>
<dbReference type="CDD" id="cd14364">
    <property type="entry name" value="CUE_ASCC2"/>
    <property type="match status" value="1"/>
</dbReference>
<evidence type="ECO:0000313" key="3">
    <source>
        <dbReference type="EMBL" id="TKW50909.1"/>
    </source>
</evidence>
<reference evidence="3 4" key="1">
    <citation type="journal article" date="2019" name="PLoS ONE">
        <title>Comparative genome analysis indicates high evolutionary potential of pathogenicity genes in Colletotrichum tanaceti.</title>
        <authorList>
            <person name="Lelwala R.V."/>
            <person name="Korhonen P.K."/>
            <person name="Young N.D."/>
            <person name="Scott J.B."/>
            <person name="Ades P.A."/>
            <person name="Gasser R.B."/>
            <person name="Taylor P.W.J."/>
        </authorList>
    </citation>
    <scope>NUCLEOTIDE SEQUENCE [LARGE SCALE GENOMIC DNA]</scope>
    <source>
        <strain evidence="3">BRIP57314</strain>
    </source>
</reference>
<organism evidence="3 4">
    <name type="scientific">Colletotrichum tanaceti</name>
    <dbReference type="NCBI Taxonomy" id="1306861"/>
    <lineage>
        <taxon>Eukaryota</taxon>
        <taxon>Fungi</taxon>
        <taxon>Dikarya</taxon>
        <taxon>Ascomycota</taxon>
        <taxon>Pezizomycotina</taxon>
        <taxon>Sordariomycetes</taxon>
        <taxon>Hypocreomycetidae</taxon>
        <taxon>Glomerellales</taxon>
        <taxon>Glomerellaceae</taxon>
        <taxon>Colletotrichum</taxon>
        <taxon>Colletotrichum destructivum species complex</taxon>
    </lineage>
</organism>
<sequence length="712" mass="75670">MASLPPFAPFPPSKWRASLTPQDWSSLLEAWTALANAHLALPDAQLFSTAAAASLPPFLASFVAELSTDAAAGHPLIPGASTSQSSSSSSPPPPSSSSTPAAHLKPLLRAVFALTSRLLASPTHPPPPELAAPAFLAAFGRLYRKNGPATLSAAFALHAPALEPALASLKRSLAKSLEAGLKADLKTLEARLASLNHLLHACPAAAAFFLAGSDFLDGLVSTFRITNPPLRRVLVATAYVGLVGLAAADRFGMLADVLFSLKSAAEAHRAGPLNVNDSLVAELVTVTPVLKQLLKKAEDKGAASTALRSRIAALEGFRKPGGGMMRPKRLVKRKVDKGKGKDVADESQVQAELHMHRQSQISLIQDLFPDLGSAFISKLFDEYGDNTEVVTAHLLEDSLPPHLATADRAAQLYVSIKTCFVHLDLILTLYRSPTLERRKSQLEPRPTPPQLPERHNVFDDDELDRLELDVSKLHFGKKAPERTADDVLRDRSTAPNKAAILSALAAFDSDDDERDDTYDADDVGGTVDNANEEADGQKDANEETLYKAFQADPSVFDRQATTRRGPARGKLRVETGMTDEAIEGWAVMLARNPGQKRRLEAKYNGAAAFTGTQTEILSTAWRASPAGSGAEESDPDGGSSSRGGRGGRGRGVGGRGRGRGGGGRGGGNVAGPTGEKETEAARRRKEASKGSRANHNRRDQRAKKMARGGFPG</sequence>
<gene>
    <name evidence="3" type="primary">Ascc2</name>
    <name evidence="3" type="ORF">CTA1_2624</name>
</gene>